<dbReference type="AlphaFoldDB" id="B8CN89"/>
<comment type="domain">
    <text evidence="6">Contains large globular domains required for ATP hydrolysis at each terminus and a third globular domain forming a flexible hinge near the middle of the molecule. These domains are separated by coiled-coil structures.</text>
</comment>
<keyword evidence="4 6" id="KW-0175">Coiled coil</keyword>
<evidence type="ECO:0000256" key="2">
    <source>
        <dbReference type="ARBA" id="ARBA00022741"/>
    </source>
</evidence>
<dbReference type="GO" id="GO:0005737">
    <property type="term" value="C:cytoplasm"/>
    <property type="evidence" value="ECO:0007669"/>
    <property type="project" value="UniProtKB-SubCell"/>
</dbReference>
<evidence type="ECO:0000256" key="4">
    <source>
        <dbReference type="ARBA" id="ARBA00023054"/>
    </source>
</evidence>
<dbReference type="eggNOG" id="COG1196">
    <property type="taxonomic scope" value="Bacteria"/>
</dbReference>
<dbReference type="HOGENOM" id="CLU_001042_2_2_6"/>
<dbReference type="KEGG" id="swp:swp_1966"/>
<feature type="coiled-coil region" evidence="6">
    <location>
        <begin position="783"/>
        <end position="817"/>
    </location>
</feature>
<evidence type="ECO:0000256" key="6">
    <source>
        <dbReference type="HAMAP-Rule" id="MF_01894"/>
    </source>
</evidence>
<dbReference type="PIRSF" id="PIRSF005719">
    <property type="entry name" value="SMC"/>
    <property type="match status" value="1"/>
</dbReference>
<dbReference type="RefSeq" id="WP_020912098.1">
    <property type="nucleotide sequence ID" value="NC_011566.1"/>
</dbReference>
<evidence type="ECO:0000313" key="8">
    <source>
        <dbReference type="EMBL" id="ACJ28723.1"/>
    </source>
</evidence>
<dbReference type="Pfam" id="PF02463">
    <property type="entry name" value="SMC_N"/>
    <property type="match status" value="2"/>
</dbReference>
<protein>
    <recommendedName>
        <fullName evidence="6">Chromosome partition protein Smc</fullName>
    </recommendedName>
</protein>
<comment type="similarity">
    <text evidence="6">Belongs to the SMC family.</text>
</comment>
<gene>
    <name evidence="6" type="primary">smc</name>
    <name evidence="8" type="ordered locus">swp_1966</name>
</gene>
<dbReference type="GO" id="GO:0005524">
    <property type="term" value="F:ATP binding"/>
    <property type="evidence" value="ECO:0007669"/>
    <property type="project" value="UniProtKB-UniRule"/>
</dbReference>
<keyword evidence="9" id="KW-1185">Reference proteome</keyword>
<dbReference type="Proteomes" id="UP000000753">
    <property type="component" value="Chromosome"/>
</dbReference>
<dbReference type="GO" id="GO:0030261">
    <property type="term" value="P:chromosome condensation"/>
    <property type="evidence" value="ECO:0007669"/>
    <property type="project" value="InterPro"/>
</dbReference>
<evidence type="ECO:0000313" key="9">
    <source>
        <dbReference type="Proteomes" id="UP000000753"/>
    </source>
</evidence>
<comment type="function">
    <text evidence="6">Required for chromosome condensation and partitioning.</text>
</comment>
<dbReference type="GO" id="GO:0003677">
    <property type="term" value="F:DNA binding"/>
    <property type="evidence" value="ECO:0007669"/>
    <property type="project" value="UniProtKB-UniRule"/>
</dbReference>
<dbReference type="GO" id="GO:0007062">
    <property type="term" value="P:sister chromatid cohesion"/>
    <property type="evidence" value="ECO:0007669"/>
    <property type="project" value="InterPro"/>
</dbReference>
<dbReference type="PANTHER" id="PTHR43977">
    <property type="entry name" value="STRUCTURAL MAINTENANCE OF CHROMOSOMES PROTEIN 3"/>
    <property type="match status" value="1"/>
</dbReference>
<dbReference type="GO" id="GO:0007059">
    <property type="term" value="P:chromosome segregation"/>
    <property type="evidence" value="ECO:0007669"/>
    <property type="project" value="UniProtKB-UniRule"/>
</dbReference>
<dbReference type="EMBL" id="CP000472">
    <property type="protein sequence ID" value="ACJ28723.1"/>
    <property type="molecule type" value="Genomic_DNA"/>
</dbReference>
<dbReference type="InterPro" id="IPR027417">
    <property type="entry name" value="P-loop_NTPase"/>
</dbReference>
<feature type="coiled-coil region" evidence="6">
    <location>
        <begin position="865"/>
        <end position="892"/>
    </location>
</feature>
<proteinExistence type="inferred from homology"/>
<keyword evidence="1 6" id="KW-0963">Cytoplasm</keyword>
<feature type="domain" description="RecF/RecN/SMC N-terminal" evidence="7">
    <location>
        <begin position="667"/>
        <end position="1124"/>
    </location>
</feature>
<comment type="subunit">
    <text evidence="6">Homodimer.</text>
</comment>
<dbReference type="InterPro" id="IPR024704">
    <property type="entry name" value="SMC"/>
</dbReference>
<dbReference type="SUPFAM" id="SSF52540">
    <property type="entry name" value="P-loop containing nucleoside triphosphate hydrolases"/>
    <property type="match status" value="1"/>
</dbReference>
<evidence type="ECO:0000259" key="7">
    <source>
        <dbReference type="Pfam" id="PF02463"/>
    </source>
</evidence>
<dbReference type="STRING" id="225849.swp_1966"/>
<accession>B8CN89</accession>
<dbReference type="Gene3D" id="3.40.50.300">
    <property type="entry name" value="P-loop containing nucleotide triphosphate hydrolases"/>
    <property type="match status" value="2"/>
</dbReference>
<sequence length="1141" mass="127848">MRLKQIKLAGFKSFVDPTKIPLPNPLSAIIGPNGCGKSNVIDAVRWVLGESSAKHLRGDSMADVIFNGSTARRPVSVAGVELLFDNQDNRLAGQYASYQEIAVKRQVSRDGDSSYFLNNQKCRRKDITDLFMGTGLGPRSYAIIEQGTISRLIESKPQELRVFIEEAAGISRYKERRRETENRIRHTRENLSRLGDIRSELHKQLERLAEQAQTAKQYRELKQSERQCESELVVSRYHELNQQTDTLTVQIGKLEVQQASLLAEKQTLELSLTELNLKLSELDSQEHQQVEAFYLTKTHIAKLEQSLKHREQQDDSLNQRLAEISAQIALQQASLKTANANQEKLLKQQQELAPEINAWQQKTSSQSAELALVSQRHIASTEQFQLHSGDEAKAHLAVEMNRTQLTHCSKELTHKQQSVARLTQRALEHREQLAELKGSSLANQCETLSIETEQAQEVYDELSFNIETRQQSCDELKTELESVKVKLADETGRLSVVTQLLPDEGDEGDTRLWQVIEVSPGWESVVDLLLANVLNSPVLAELSTEASIGFSANTLASGVVNDVIQSPVNLNPWLSQVKWLETKDEAIQRRKELGAEQMFATADGFLVGADFIIEKSADSGSLVQLKNEHVALTEVVCDTEERLSFLTQTLSVHIEELKPQLILQQQQYQQIQAQKVALAGMASQVKAMQTTINDTDARYKQLQQELAETETELQQLITQQAQFLHSEANLQQAFELVSKSRQAAESDKLSAFKSLSELKDLLNGSELRLKASLKSEQAIQTQVALIEQTVSHQKQRLEELELNKEQVRLQLDNKEDVDTAQNSQSLKTQLAQALEAQQVKQQALNLLRQEQAGLQELCDSAGTNKKQQLAKIEDLTQTMSALKLRREGLKGQIDSQFSLITEQGIDVEQVLSKLDASRNTLWRQKELERLRARIAHLGAINLAAIEEFEQQNQRKSYLDSQDEDLNSALGSLEEAIRKIDTETKSRFKDTFDKVNKDLGILFPKVFGGGSAYLALTDDDLLETGVTIMARPPGKKNSTIQLLSGGEKALTALSLVFAIFRLNPAPFCMLDEVDAPLDDANVERFCRLVKEMSQSVQFIYISHNKITMELADQLIGVTMHEPGVSRIVAVDIDEAVALADAG</sequence>
<feature type="coiled-coil region" evidence="6">
    <location>
        <begin position="265"/>
        <end position="320"/>
    </location>
</feature>
<feature type="coiled-coil region" evidence="6">
    <location>
        <begin position="170"/>
        <end position="218"/>
    </location>
</feature>
<feature type="binding site" evidence="6">
    <location>
        <begin position="32"/>
        <end position="39"/>
    </location>
    <ligand>
        <name>ATP</name>
        <dbReference type="ChEBI" id="CHEBI:30616"/>
    </ligand>
</feature>
<name>B8CN89_SHEPW</name>
<dbReference type="GO" id="GO:0006260">
    <property type="term" value="P:DNA replication"/>
    <property type="evidence" value="ECO:0007669"/>
    <property type="project" value="UniProtKB-UniRule"/>
</dbReference>
<reference evidence="8 9" key="1">
    <citation type="journal article" date="2008" name="PLoS ONE">
        <title>Environmental adaptation: genomic analysis of the piezotolerant and psychrotolerant deep-sea iron reducing bacterium Shewanella piezotolerans WP3.</title>
        <authorList>
            <person name="Wang F."/>
            <person name="Wang J."/>
            <person name="Jian H."/>
            <person name="Zhang B."/>
            <person name="Li S."/>
            <person name="Wang F."/>
            <person name="Zeng X."/>
            <person name="Gao L."/>
            <person name="Bartlett D.H."/>
            <person name="Yu J."/>
            <person name="Hu S."/>
            <person name="Xiao X."/>
        </authorList>
    </citation>
    <scope>NUCLEOTIDE SEQUENCE [LARGE SCALE GENOMIC DNA]</scope>
    <source>
        <strain evidence="9">WP3 / JCM 13877</strain>
    </source>
</reference>
<dbReference type="InterPro" id="IPR003395">
    <property type="entry name" value="RecF/RecN/SMC_N"/>
</dbReference>
<dbReference type="OrthoDB" id="9808768at2"/>
<dbReference type="CDD" id="cd03278">
    <property type="entry name" value="ABC_SMC_barmotin"/>
    <property type="match status" value="1"/>
</dbReference>
<keyword evidence="5 6" id="KW-0238">DNA-binding</keyword>
<feature type="coiled-coil region" evidence="6">
    <location>
        <begin position="685"/>
        <end position="719"/>
    </location>
</feature>
<dbReference type="NCBIfam" id="TIGR02168">
    <property type="entry name" value="SMC_prok_B"/>
    <property type="match status" value="1"/>
</dbReference>
<evidence type="ECO:0000256" key="3">
    <source>
        <dbReference type="ARBA" id="ARBA00022840"/>
    </source>
</evidence>
<keyword evidence="2 6" id="KW-0547">Nucleotide-binding</keyword>
<evidence type="ECO:0000256" key="5">
    <source>
        <dbReference type="ARBA" id="ARBA00023125"/>
    </source>
</evidence>
<comment type="subcellular location">
    <subcellularLocation>
        <location evidence="6">Cytoplasm</location>
    </subcellularLocation>
</comment>
<dbReference type="InterPro" id="IPR011890">
    <property type="entry name" value="SMC_prok"/>
</dbReference>
<dbReference type="HAMAP" id="MF_01894">
    <property type="entry name" value="Smc_prok"/>
    <property type="match status" value="1"/>
</dbReference>
<feature type="domain" description="RecF/RecN/SMC N-terminal" evidence="7">
    <location>
        <begin position="3"/>
        <end position="355"/>
    </location>
</feature>
<evidence type="ECO:0000256" key="1">
    <source>
        <dbReference type="ARBA" id="ARBA00022490"/>
    </source>
</evidence>
<keyword evidence="3 6" id="KW-0067">ATP-binding</keyword>
<dbReference type="GO" id="GO:0016887">
    <property type="term" value="F:ATP hydrolysis activity"/>
    <property type="evidence" value="ECO:0007669"/>
    <property type="project" value="InterPro"/>
</dbReference>
<organism evidence="8 9">
    <name type="scientific">Shewanella piezotolerans (strain WP3 / JCM 13877)</name>
    <dbReference type="NCBI Taxonomy" id="225849"/>
    <lineage>
        <taxon>Bacteria</taxon>
        <taxon>Pseudomonadati</taxon>
        <taxon>Pseudomonadota</taxon>
        <taxon>Gammaproteobacteria</taxon>
        <taxon>Alteromonadales</taxon>
        <taxon>Shewanellaceae</taxon>
        <taxon>Shewanella</taxon>
    </lineage>
</organism>